<dbReference type="PROSITE" id="PS01131">
    <property type="entry name" value="RRNA_A_DIMETH"/>
    <property type="match status" value="1"/>
</dbReference>
<dbReference type="CDD" id="cd02440">
    <property type="entry name" value="AdoMet_MTases"/>
    <property type="match status" value="1"/>
</dbReference>
<evidence type="ECO:0000256" key="4">
    <source>
        <dbReference type="ARBA" id="ARBA00030757"/>
    </source>
</evidence>
<evidence type="ECO:0000256" key="1">
    <source>
        <dbReference type="ARBA" id="ARBA00005369"/>
    </source>
</evidence>
<name>K0PW32_9HYPH</name>
<dbReference type="InterPro" id="IPR000682">
    <property type="entry name" value="PCMT"/>
</dbReference>
<accession>K0PW32</accession>
<organism evidence="5 6">
    <name type="scientific">Rhizobium mesoamericanum STM3625</name>
    <dbReference type="NCBI Taxonomy" id="1211777"/>
    <lineage>
        <taxon>Bacteria</taxon>
        <taxon>Pseudomonadati</taxon>
        <taxon>Pseudomonadota</taxon>
        <taxon>Alphaproteobacteria</taxon>
        <taxon>Hyphomicrobiales</taxon>
        <taxon>Rhizobiaceae</taxon>
        <taxon>Rhizobium/Agrobacterium group</taxon>
        <taxon>Rhizobium</taxon>
    </lineage>
</organism>
<keyword evidence="6" id="KW-1185">Reference proteome</keyword>
<dbReference type="EMBL" id="CANI01000015">
    <property type="protein sequence ID" value="CCM75437.1"/>
    <property type="molecule type" value="Genomic_DNA"/>
</dbReference>
<gene>
    <name evidence="5" type="ORF">BN77_2590</name>
</gene>
<proteinExistence type="inferred from homology"/>
<protein>
    <recommendedName>
        <fullName evidence="2">Protein-L-isoaspartate O-methyltransferase</fullName>
    </recommendedName>
    <alternativeName>
        <fullName evidence="4">Protein L-isoaspartyl methyltransferase</fullName>
    </alternativeName>
</protein>
<evidence type="ECO:0000313" key="5">
    <source>
        <dbReference type="EMBL" id="CCM75437.1"/>
    </source>
</evidence>
<dbReference type="InterPro" id="IPR029063">
    <property type="entry name" value="SAM-dependent_MTases_sf"/>
</dbReference>
<dbReference type="AlphaFoldDB" id="K0PW32"/>
<keyword evidence="3" id="KW-0949">S-adenosyl-L-methionine</keyword>
<dbReference type="HOGENOM" id="CLU_055432_2_1_5"/>
<evidence type="ECO:0000313" key="6">
    <source>
        <dbReference type="Proteomes" id="UP000009319"/>
    </source>
</evidence>
<dbReference type="PANTHER" id="PTHR11579">
    <property type="entry name" value="PROTEIN-L-ISOASPARTATE O-METHYLTRANSFERASE"/>
    <property type="match status" value="1"/>
</dbReference>
<dbReference type="PANTHER" id="PTHR11579:SF18">
    <property type="entry name" value="PROTEIN-L-ISOASPARTATE O-METHYLTRANSFERASE"/>
    <property type="match status" value="1"/>
</dbReference>
<dbReference type="GO" id="GO:0005737">
    <property type="term" value="C:cytoplasm"/>
    <property type="evidence" value="ECO:0007669"/>
    <property type="project" value="TreeGrafter"/>
</dbReference>
<evidence type="ECO:0000256" key="2">
    <source>
        <dbReference type="ARBA" id="ARBA00013346"/>
    </source>
</evidence>
<dbReference type="SUPFAM" id="SSF53335">
    <property type="entry name" value="S-adenosyl-L-methionine-dependent methyltransferases"/>
    <property type="match status" value="1"/>
</dbReference>
<dbReference type="RefSeq" id="WP_007532170.1">
    <property type="nucleotide sequence ID" value="NZ_HF536772.1"/>
</dbReference>
<comment type="caution">
    <text evidence="5">The sequence shown here is derived from an EMBL/GenBank/DDBJ whole genome shotgun (WGS) entry which is preliminary data.</text>
</comment>
<evidence type="ECO:0000256" key="3">
    <source>
        <dbReference type="ARBA" id="ARBA00022691"/>
    </source>
</evidence>
<dbReference type="GO" id="GO:0000179">
    <property type="term" value="F:rRNA (adenine-N6,N6-)-dimethyltransferase activity"/>
    <property type="evidence" value="ECO:0007669"/>
    <property type="project" value="InterPro"/>
</dbReference>
<dbReference type="STRING" id="1211777.BN77_2590"/>
<comment type="similarity">
    <text evidence="1">Belongs to the methyltransferase superfamily. L-isoaspartyl/D-aspartyl protein methyltransferase family.</text>
</comment>
<dbReference type="InterPro" id="IPR020596">
    <property type="entry name" value="rRNA_Ade_Mease_Trfase_CS"/>
</dbReference>
<dbReference type="eggNOG" id="COG2518">
    <property type="taxonomic scope" value="Bacteria"/>
</dbReference>
<dbReference type="GO" id="GO:0004719">
    <property type="term" value="F:protein-L-isoaspartate (D-aspartate) O-methyltransferase activity"/>
    <property type="evidence" value="ECO:0007669"/>
    <property type="project" value="InterPro"/>
</dbReference>
<sequence length="221" mass="23258">MMNFESARANMVDNQLRTTDVTSHSVLTAFLTVPREAFVPEKAKALAYIDRDVEILSAASGKPARYLMQPSPLAKLLQLAAVTKDDVVLEIGAGSGYVSALLSQLAGTVIAVEEDETLAAEAKANLAGYTNVSVVTGPLNGGSPSGAPYDLIFISGSVEEVPASLLSQLRDGGRLVTVQGYGGSARAKVFVSERGTVSENVYFNASVKPLPGFAKAREFVF</sequence>
<dbReference type="Gene3D" id="3.40.50.150">
    <property type="entry name" value="Vaccinia Virus protein VP39"/>
    <property type="match status" value="1"/>
</dbReference>
<reference evidence="5 6" key="1">
    <citation type="journal article" date="2013" name="Genome Announc.">
        <title>Draft Genome Sequence of Rhizobium mesoamericanum STM3625, a Nitrogen-Fixing Symbiont of Mimosa pudica Isolated in French Guiana (South America).</title>
        <authorList>
            <person name="Moulin L."/>
            <person name="Mornico D."/>
            <person name="Melkonian R."/>
            <person name="Klonowska A."/>
        </authorList>
    </citation>
    <scope>NUCLEOTIDE SEQUENCE [LARGE SCALE GENOMIC DNA]</scope>
    <source>
        <strain evidence="5 6">STM3625</strain>
    </source>
</reference>
<dbReference type="Pfam" id="PF01135">
    <property type="entry name" value="PCMT"/>
    <property type="match status" value="1"/>
</dbReference>
<dbReference type="Proteomes" id="UP000009319">
    <property type="component" value="Unassembled WGS sequence"/>
</dbReference>